<gene>
    <name evidence="1" type="ORF">NUW58_g630</name>
</gene>
<dbReference type="EMBL" id="JAPDGR010000055">
    <property type="protein sequence ID" value="KAJ2997525.1"/>
    <property type="molecule type" value="Genomic_DNA"/>
</dbReference>
<evidence type="ECO:0000313" key="1">
    <source>
        <dbReference type="EMBL" id="KAJ2997525.1"/>
    </source>
</evidence>
<reference evidence="1" key="1">
    <citation type="submission" date="2022-10" db="EMBL/GenBank/DDBJ databases">
        <title>Genome Sequence of Xylaria curta.</title>
        <authorList>
            <person name="Buettner E."/>
        </authorList>
    </citation>
    <scope>NUCLEOTIDE SEQUENCE</scope>
    <source>
        <strain evidence="1">Babe10</strain>
    </source>
</reference>
<organism evidence="1 2">
    <name type="scientific">Xylaria curta</name>
    <dbReference type="NCBI Taxonomy" id="42375"/>
    <lineage>
        <taxon>Eukaryota</taxon>
        <taxon>Fungi</taxon>
        <taxon>Dikarya</taxon>
        <taxon>Ascomycota</taxon>
        <taxon>Pezizomycotina</taxon>
        <taxon>Sordariomycetes</taxon>
        <taxon>Xylariomycetidae</taxon>
        <taxon>Xylariales</taxon>
        <taxon>Xylariaceae</taxon>
        <taxon>Xylaria</taxon>
    </lineage>
</organism>
<protein>
    <submittedName>
        <fullName evidence="1">Uncharacterized protein</fullName>
    </submittedName>
</protein>
<dbReference type="Proteomes" id="UP001143856">
    <property type="component" value="Unassembled WGS sequence"/>
</dbReference>
<sequence length="524" mass="56786">MSPTAWSSRNTLGWLSLGLYVVRDFVILFQGARHRRTSGIRTWRHGGSGSRKIADRVTIGGIGLVLLRHGRVCKAQPGVHQKRVAIGGSAGYDPEHGKDPLSNGDICRRDAALMQMLGINTIRVYNLDPNLNHDECASIFNAAGMYMLIDVNSPLVGESLNSLEPWTSYYEAYVNRTFAIVENFKNYPNLLAFFSGNEVIDAVKTGAHAPPYIRAITRDLKNYIKKHADRQIPVGYSAADVRDVLEDSWNYFQCAINGNENDMSRADIFALNSYSWCGDSSFRESSYDTLVALFKTTSVPVFYSEFGCNTPSPRIFTEIGSIYGPEMTGVFSGGVVYEFSQEENKYGLAQINKDNTVDLLVDFRTLQNQYAKLDLKSVQSVKAAGKSVKPPTCSESLIKEDGFNNNFTLPVPPPGVQKLIDNGIGKKVNGKIISVSDWKVGHVVKDVDGTALANLAVKPVADGDFNTATPTESGTNASGSGSSSNSGTTDNASPRLSPLGSISGALLAVPAIVATSFAIGYTLV</sequence>
<name>A0ACC1PNH8_9PEZI</name>
<keyword evidence="2" id="KW-1185">Reference proteome</keyword>
<evidence type="ECO:0000313" key="2">
    <source>
        <dbReference type="Proteomes" id="UP001143856"/>
    </source>
</evidence>
<accession>A0ACC1PNH8</accession>
<comment type="caution">
    <text evidence="1">The sequence shown here is derived from an EMBL/GenBank/DDBJ whole genome shotgun (WGS) entry which is preliminary data.</text>
</comment>
<proteinExistence type="predicted"/>